<dbReference type="InterPro" id="IPR020904">
    <property type="entry name" value="Sc_DH/Rdtase_CS"/>
</dbReference>
<comment type="similarity">
    <text evidence="1">Belongs to the short-chain dehydrogenases/reductases (SDR) family.</text>
</comment>
<accession>A0A9D5JZD3</accession>
<comment type="caution">
    <text evidence="3">The sequence shown here is derived from an EMBL/GenBank/DDBJ whole genome shotgun (WGS) entry which is preliminary data.</text>
</comment>
<dbReference type="Gene3D" id="3.40.50.720">
    <property type="entry name" value="NAD(P)-binding Rossmann-like Domain"/>
    <property type="match status" value="1"/>
</dbReference>
<sequence length="256" mass="27489">MVLDTFSLKGHVGVVTGGGQGLGKAFCLGFAEAGADVVVAEINPETGQATAEEIQKLGRRALYIETDVRKKASVTAMVDKTVAEFGKLDFIMNNAGLTIWREAEDVPEEEWHNLMDINLNGLFFCCQAAAKQMIKQGGGRIINIASMSGLIVNRPQCQASYNTSKAAVIHLTKSLATEWAQYNIRVNAIAPGYMEGPMAGPFFEDPKYGGVWFDATPMKRPGKPEELCPVAVLLASDASSFMTGSTVVVDGGFTAW</sequence>
<dbReference type="FunFam" id="3.40.50.720:FF:000240">
    <property type="entry name" value="SDR family oxidoreductase"/>
    <property type="match status" value="1"/>
</dbReference>
<dbReference type="Pfam" id="PF13561">
    <property type="entry name" value="adh_short_C2"/>
    <property type="match status" value="1"/>
</dbReference>
<dbReference type="InterPro" id="IPR002347">
    <property type="entry name" value="SDR_fam"/>
</dbReference>
<dbReference type="PANTHER" id="PTHR42760:SF115">
    <property type="entry name" value="3-OXOACYL-[ACYL-CARRIER-PROTEIN] REDUCTASE FABG"/>
    <property type="match status" value="1"/>
</dbReference>
<dbReference type="PRINTS" id="PR00080">
    <property type="entry name" value="SDRFAMILY"/>
</dbReference>
<dbReference type="Proteomes" id="UP000649604">
    <property type="component" value="Unassembled WGS sequence"/>
</dbReference>
<reference evidence="3" key="1">
    <citation type="submission" date="2019-11" db="EMBL/GenBank/DDBJ databases">
        <title>Microbial mats filling the niche in hypersaline microbial mats.</title>
        <authorList>
            <person name="Wong H.L."/>
            <person name="Macleod F.I."/>
            <person name="White R.A. III"/>
            <person name="Burns B.P."/>
        </authorList>
    </citation>
    <scope>NUCLEOTIDE SEQUENCE</scope>
    <source>
        <strain evidence="3">Rbin_158</strain>
    </source>
</reference>
<dbReference type="InterPro" id="IPR036291">
    <property type="entry name" value="NAD(P)-bd_dom_sf"/>
</dbReference>
<dbReference type="GO" id="GO:0005975">
    <property type="term" value="P:carbohydrate metabolic process"/>
    <property type="evidence" value="ECO:0007669"/>
    <property type="project" value="UniProtKB-ARBA"/>
</dbReference>
<organism evidence="3 4">
    <name type="scientific">candidate division KSB3 bacterium</name>
    <dbReference type="NCBI Taxonomy" id="2044937"/>
    <lineage>
        <taxon>Bacteria</taxon>
        <taxon>candidate division KSB3</taxon>
    </lineage>
</organism>
<keyword evidence="2 3" id="KW-0560">Oxidoreductase</keyword>
<dbReference type="EMBL" id="WJJP01000673">
    <property type="protein sequence ID" value="MBD3327019.1"/>
    <property type="molecule type" value="Genomic_DNA"/>
</dbReference>
<dbReference type="GO" id="GO:0047936">
    <property type="term" value="F:glucose 1-dehydrogenase [NAD(P)+] activity"/>
    <property type="evidence" value="ECO:0007669"/>
    <property type="project" value="UniProtKB-EC"/>
</dbReference>
<evidence type="ECO:0000313" key="4">
    <source>
        <dbReference type="Proteomes" id="UP000649604"/>
    </source>
</evidence>
<proteinExistence type="inferred from homology"/>
<dbReference type="EC" id="1.1.1.47" evidence="3"/>
<dbReference type="PRINTS" id="PR00081">
    <property type="entry name" value="GDHRDH"/>
</dbReference>
<evidence type="ECO:0000256" key="1">
    <source>
        <dbReference type="ARBA" id="ARBA00006484"/>
    </source>
</evidence>
<name>A0A9D5JZD3_9BACT</name>
<dbReference type="SUPFAM" id="SSF51735">
    <property type="entry name" value="NAD(P)-binding Rossmann-fold domains"/>
    <property type="match status" value="1"/>
</dbReference>
<dbReference type="PANTHER" id="PTHR42760">
    <property type="entry name" value="SHORT-CHAIN DEHYDROGENASES/REDUCTASES FAMILY MEMBER"/>
    <property type="match status" value="1"/>
</dbReference>
<dbReference type="PROSITE" id="PS00061">
    <property type="entry name" value="ADH_SHORT"/>
    <property type="match status" value="1"/>
</dbReference>
<evidence type="ECO:0000256" key="2">
    <source>
        <dbReference type="ARBA" id="ARBA00023002"/>
    </source>
</evidence>
<dbReference type="NCBIfam" id="NF005559">
    <property type="entry name" value="PRK07231.1"/>
    <property type="match status" value="1"/>
</dbReference>
<protein>
    <submittedName>
        <fullName evidence="3">Glucose 1-dehydrogenase</fullName>
        <ecNumber evidence="3">1.1.1.47</ecNumber>
    </submittedName>
</protein>
<gene>
    <name evidence="3" type="ORF">GF339_20705</name>
</gene>
<dbReference type="AlphaFoldDB" id="A0A9D5JZD3"/>
<evidence type="ECO:0000313" key="3">
    <source>
        <dbReference type="EMBL" id="MBD3327019.1"/>
    </source>
</evidence>